<accession>A0AAW9NEH3</accession>
<evidence type="ECO:0000313" key="3">
    <source>
        <dbReference type="Proteomes" id="UP001307168"/>
    </source>
</evidence>
<dbReference type="InterPro" id="IPR053737">
    <property type="entry name" value="Type_II_TA_Toxin"/>
</dbReference>
<dbReference type="NCBIfam" id="TIGR01550">
    <property type="entry name" value="DOC_P1"/>
    <property type="match status" value="1"/>
</dbReference>
<dbReference type="SUPFAM" id="SSF140931">
    <property type="entry name" value="Fic-like"/>
    <property type="match status" value="1"/>
</dbReference>
<feature type="domain" description="Fido" evidence="1">
    <location>
        <begin position="6"/>
        <end position="125"/>
    </location>
</feature>
<dbReference type="InterPro" id="IPR036597">
    <property type="entry name" value="Fido-like_dom_sf"/>
</dbReference>
<proteinExistence type="predicted"/>
<gene>
    <name evidence="2" type="ORF">P4706_28335</name>
</gene>
<reference evidence="2 3" key="1">
    <citation type="submission" date="2023-03" db="EMBL/GenBank/DDBJ databases">
        <title>Bacillus Genome Sequencing.</title>
        <authorList>
            <person name="Dunlap C."/>
        </authorList>
    </citation>
    <scope>NUCLEOTIDE SEQUENCE [LARGE SCALE GENOMIC DNA]</scope>
    <source>
        <strain evidence="2 3">B-41290</strain>
    </source>
</reference>
<dbReference type="PANTHER" id="PTHR39426">
    <property type="entry name" value="HOMOLOGY TO DEATH-ON-CURING PROTEIN OF PHAGE P1"/>
    <property type="match status" value="1"/>
</dbReference>
<dbReference type="EMBL" id="JARNBH010000042">
    <property type="protein sequence ID" value="MEC0276903.1"/>
    <property type="molecule type" value="Genomic_DNA"/>
</dbReference>
<keyword evidence="3" id="KW-1185">Reference proteome</keyword>
<protein>
    <submittedName>
        <fullName evidence="2">Type II toxin-antitoxin system death-on-curing family toxin</fullName>
    </submittedName>
</protein>
<evidence type="ECO:0000259" key="1">
    <source>
        <dbReference type="PROSITE" id="PS51459"/>
    </source>
</evidence>
<dbReference type="InterPro" id="IPR003812">
    <property type="entry name" value="Fido"/>
</dbReference>
<dbReference type="PANTHER" id="PTHR39426:SF1">
    <property type="entry name" value="HOMOLOGY TO DEATH-ON-CURING PROTEIN OF PHAGE P1"/>
    <property type="match status" value="1"/>
</dbReference>
<comment type="caution">
    <text evidence="2">The sequence shown here is derived from an EMBL/GenBank/DDBJ whole genome shotgun (WGS) entry which is preliminary data.</text>
</comment>
<dbReference type="Pfam" id="PF02661">
    <property type="entry name" value="Fic"/>
    <property type="match status" value="1"/>
</dbReference>
<organism evidence="2 3">
    <name type="scientific">Peribacillus castrilensis</name>
    <dbReference type="NCBI Taxonomy" id="2897690"/>
    <lineage>
        <taxon>Bacteria</taxon>
        <taxon>Bacillati</taxon>
        <taxon>Bacillota</taxon>
        <taxon>Bacilli</taxon>
        <taxon>Bacillales</taxon>
        <taxon>Bacillaceae</taxon>
        <taxon>Peribacillus</taxon>
    </lineage>
</organism>
<dbReference type="Gene3D" id="1.20.120.1870">
    <property type="entry name" value="Fic/DOC protein, Fido domain"/>
    <property type="match status" value="1"/>
</dbReference>
<evidence type="ECO:0000313" key="2">
    <source>
        <dbReference type="EMBL" id="MEC0276903.1"/>
    </source>
</evidence>
<name>A0AAW9NEH3_9BACI</name>
<dbReference type="AlphaFoldDB" id="A0AAW9NEH3"/>
<dbReference type="InterPro" id="IPR006440">
    <property type="entry name" value="Doc"/>
</dbReference>
<dbReference type="PROSITE" id="PS51459">
    <property type="entry name" value="FIDO"/>
    <property type="match status" value="1"/>
</dbReference>
<dbReference type="Proteomes" id="UP001307168">
    <property type="component" value="Unassembled WGS sequence"/>
</dbReference>
<dbReference type="GO" id="GO:0016301">
    <property type="term" value="F:kinase activity"/>
    <property type="evidence" value="ECO:0007669"/>
    <property type="project" value="InterPro"/>
</dbReference>
<sequence>MEVDYLLVEDVVALHDYALDLYGGTPGREPGKLEGTLSLPDSGFGDYERFPLIEEKAAVYHYYLASGHCFTDGNKRTSYLAAFTFLDINGYDLVASDEEVYNWTHKIADDKTRPPFFEAVVWIGTHMHKREE</sequence>
<dbReference type="RefSeq" id="WP_367408443.1">
    <property type="nucleotide sequence ID" value="NZ_JARNBH010000042.1"/>
</dbReference>